<evidence type="ECO:0000256" key="1">
    <source>
        <dbReference type="SAM" id="MobiDB-lite"/>
    </source>
</evidence>
<name>A0AAD8HDM5_9APIA</name>
<feature type="signal peptide" evidence="2">
    <location>
        <begin position="1"/>
        <end position="19"/>
    </location>
</feature>
<reference evidence="3" key="1">
    <citation type="submission" date="2023-02" db="EMBL/GenBank/DDBJ databases">
        <title>Genome of toxic invasive species Heracleum sosnowskyi carries increased number of genes despite the absence of recent whole-genome duplications.</title>
        <authorList>
            <person name="Schelkunov M."/>
            <person name="Shtratnikova V."/>
            <person name="Makarenko M."/>
            <person name="Klepikova A."/>
            <person name="Omelchenko D."/>
            <person name="Novikova G."/>
            <person name="Obukhova E."/>
            <person name="Bogdanov V."/>
            <person name="Penin A."/>
            <person name="Logacheva M."/>
        </authorList>
    </citation>
    <scope>NUCLEOTIDE SEQUENCE</scope>
    <source>
        <strain evidence="3">Hsosn_3</strain>
        <tissue evidence="3">Leaf</tissue>
    </source>
</reference>
<evidence type="ECO:0000313" key="4">
    <source>
        <dbReference type="Proteomes" id="UP001237642"/>
    </source>
</evidence>
<feature type="compositionally biased region" description="Polar residues" evidence="1">
    <location>
        <begin position="107"/>
        <end position="127"/>
    </location>
</feature>
<dbReference type="Proteomes" id="UP001237642">
    <property type="component" value="Unassembled WGS sequence"/>
</dbReference>
<evidence type="ECO:0000256" key="2">
    <source>
        <dbReference type="SAM" id="SignalP"/>
    </source>
</evidence>
<comment type="caution">
    <text evidence="3">The sequence shown here is derived from an EMBL/GenBank/DDBJ whole genome shotgun (WGS) entry which is preliminary data.</text>
</comment>
<reference evidence="3" key="2">
    <citation type="submission" date="2023-05" db="EMBL/GenBank/DDBJ databases">
        <authorList>
            <person name="Schelkunov M.I."/>
        </authorList>
    </citation>
    <scope>NUCLEOTIDE SEQUENCE</scope>
    <source>
        <strain evidence="3">Hsosn_3</strain>
        <tissue evidence="3">Leaf</tissue>
    </source>
</reference>
<keyword evidence="4" id="KW-1185">Reference proteome</keyword>
<dbReference type="AlphaFoldDB" id="A0AAD8HDM5"/>
<proteinExistence type="predicted"/>
<feature type="chain" id="PRO_5042114773" evidence="2">
    <location>
        <begin position="20"/>
        <end position="156"/>
    </location>
</feature>
<gene>
    <name evidence="3" type="ORF">POM88_039728</name>
</gene>
<protein>
    <submittedName>
        <fullName evidence="3">Uncharacterized protein</fullName>
    </submittedName>
</protein>
<evidence type="ECO:0000313" key="3">
    <source>
        <dbReference type="EMBL" id="KAK1364167.1"/>
    </source>
</evidence>
<accession>A0AAD8HDM5</accession>
<feature type="region of interest" description="Disordered" evidence="1">
    <location>
        <begin position="31"/>
        <end position="156"/>
    </location>
</feature>
<sequence>MERFIKVLILLIVIDMVFKSDMVEGGRGLQISKKQDGQPRNFPGLPPIFPGFPNWDFPGKQNPGQPDNLGFPDIPGLPFFGFPPVSPGDDNSAPLNPGPTPSGRTCLASTRSGPTSPDGSAITDQPISLSASTSPNPSPSAASASVSDPYCSGRAT</sequence>
<feature type="compositionally biased region" description="Low complexity" evidence="1">
    <location>
        <begin position="128"/>
        <end position="149"/>
    </location>
</feature>
<keyword evidence="2" id="KW-0732">Signal</keyword>
<organism evidence="3 4">
    <name type="scientific">Heracleum sosnowskyi</name>
    <dbReference type="NCBI Taxonomy" id="360622"/>
    <lineage>
        <taxon>Eukaryota</taxon>
        <taxon>Viridiplantae</taxon>
        <taxon>Streptophyta</taxon>
        <taxon>Embryophyta</taxon>
        <taxon>Tracheophyta</taxon>
        <taxon>Spermatophyta</taxon>
        <taxon>Magnoliopsida</taxon>
        <taxon>eudicotyledons</taxon>
        <taxon>Gunneridae</taxon>
        <taxon>Pentapetalae</taxon>
        <taxon>asterids</taxon>
        <taxon>campanulids</taxon>
        <taxon>Apiales</taxon>
        <taxon>Apiaceae</taxon>
        <taxon>Apioideae</taxon>
        <taxon>apioid superclade</taxon>
        <taxon>Tordylieae</taxon>
        <taxon>Tordyliinae</taxon>
        <taxon>Heracleum</taxon>
    </lineage>
</organism>
<dbReference type="EMBL" id="JAUIZM010000009">
    <property type="protein sequence ID" value="KAK1364167.1"/>
    <property type="molecule type" value="Genomic_DNA"/>
</dbReference>